<feature type="region of interest" description="Disordered" evidence="1">
    <location>
        <begin position="1"/>
        <end position="86"/>
    </location>
</feature>
<name>A0AAW0TJE8_SCYPA</name>
<proteinExistence type="predicted"/>
<reference evidence="2 3" key="1">
    <citation type="submission" date="2023-03" db="EMBL/GenBank/DDBJ databases">
        <title>High-quality genome of Scylla paramamosain provides insights in environmental adaptation.</title>
        <authorList>
            <person name="Zhang L."/>
        </authorList>
    </citation>
    <scope>NUCLEOTIDE SEQUENCE [LARGE SCALE GENOMIC DNA]</scope>
    <source>
        <strain evidence="2">LZ_2023a</strain>
        <tissue evidence="2">Muscle</tissue>
    </source>
</reference>
<keyword evidence="3" id="KW-1185">Reference proteome</keyword>
<evidence type="ECO:0000256" key="1">
    <source>
        <dbReference type="SAM" id="MobiDB-lite"/>
    </source>
</evidence>
<organism evidence="2 3">
    <name type="scientific">Scylla paramamosain</name>
    <name type="common">Mud crab</name>
    <dbReference type="NCBI Taxonomy" id="85552"/>
    <lineage>
        <taxon>Eukaryota</taxon>
        <taxon>Metazoa</taxon>
        <taxon>Ecdysozoa</taxon>
        <taxon>Arthropoda</taxon>
        <taxon>Crustacea</taxon>
        <taxon>Multicrustacea</taxon>
        <taxon>Malacostraca</taxon>
        <taxon>Eumalacostraca</taxon>
        <taxon>Eucarida</taxon>
        <taxon>Decapoda</taxon>
        <taxon>Pleocyemata</taxon>
        <taxon>Brachyura</taxon>
        <taxon>Eubrachyura</taxon>
        <taxon>Portunoidea</taxon>
        <taxon>Portunidae</taxon>
        <taxon>Portuninae</taxon>
        <taxon>Scylla</taxon>
    </lineage>
</organism>
<dbReference type="EMBL" id="JARAKH010000030">
    <property type="protein sequence ID" value="KAK8386820.1"/>
    <property type="molecule type" value="Genomic_DNA"/>
</dbReference>
<feature type="compositionally biased region" description="Basic residues" evidence="1">
    <location>
        <begin position="50"/>
        <end position="63"/>
    </location>
</feature>
<accession>A0AAW0TJE8</accession>
<sequence>MVSCDYLSFVEEPRKHTEKRENRRQPAPHGTAVSGPERLKYHGGSTKIAAARRSKAWHTHTRGRSLMPAVGGPPGSGSPDVYQRIQ</sequence>
<comment type="caution">
    <text evidence="2">The sequence shown here is derived from an EMBL/GenBank/DDBJ whole genome shotgun (WGS) entry which is preliminary data.</text>
</comment>
<protein>
    <submittedName>
        <fullName evidence="2">Uncharacterized protein</fullName>
    </submittedName>
</protein>
<feature type="compositionally biased region" description="Basic and acidic residues" evidence="1">
    <location>
        <begin position="11"/>
        <end position="24"/>
    </location>
</feature>
<evidence type="ECO:0000313" key="3">
    <source>
        <dbReference type="Proteomes" id="UP001487740"/>
    </source>
</evidence>
<dbReference type="AlphaFoldDB" id="A0AAW0TJE8"/>
<gene>
    <name evidence="2" type="ORF">O3P69_017923</name>
</gene>
<dbReference type="Proteomes" id="UP001487740">
    <property type="component" value="Unassembled WGS sequence"/>
</dbReference>
<evidence type="ECO:0000313" key="2">
    <source>
        <dbReference type="EMBL" id="KAK8386820.1"/>
    </source>
</evidence>